<evidence type="ECO:0000313" key="3">
    <source>
        <dbReference type="EMBL" id="RCU46376.1"/>
    </source>
</evidence>
<dbReference type="OrthoDB" id="40462at2157"/>
<dbReference type="AlphaFoldDB" id="A0A368N848"/>
<proteinExistence type="predicted"/>
<gene>
    <name evidence="3" type="ORF">DU504_03060</name>
</gene>
<evidence type="ECO:0000259" key="2">
    <source>
        <dbReference type="Pfam" id="PF00293"/>
    </source>
</evidence>
<keyword evidence="4" id="KW-1185">Reference proteome</keyword>
<dbReference type="InterPro" id="IPR020084">
    <property type="entry name" value="NUDIX_hydrolase_CS"/>
</dbReference>
<name>A0A368N848_9EURY</name>
<keyword evidence="1" id="KW-0378">Hydrolase</keyword>
<feature type="domain" description="Nudix hydrolase" evidence="2">
    <location>
        <begin position="11"/>
        <end position="108"/>
    </location>
</feature>
<dbReference type="PROSITE" id="PS00893">
    <property type="entry name" value="NUDIX_BOX"/>
    <property type="match status" value="1"/>
</dbReference>
<evidence type="ECO:0000313" key="4">
    <source>
        <dbReference type="Proteomes" id="UP000252189"/>
    </source>
</evidence>
<protein>
    <submittedName>
        <fullName evidence="3">NUDIX domain-containing protein</fullName>
    </submittedName>
</protein>
<dbReference type="RefSeq" id="WP_114447927.1">
    <property type="nucleotide sequence ID" value="NZ_QPHM01000001.1"/>
</dbReference>
<dbReference type="InterPro" id="IPR015797">
    <property type="entry name" value="NUDIX_hydrolase-like_dom_sf"/>
</dbReference>
<comment type="caution">
    <text evidence="3">The sequence shown here is derived from an EMBL/GenBank/DDBJ whole genome shotgun (WGS) entry which is preliminary data.</text>
</comment>
<dbReference type="Proteomes" id="UP000252189">
    <property type="component" value="Unassembled WGS sequence"/>
</dbReference>
<evidence type="ECO:0000256" key="1">
    <source>
        <dbReference type="ARBA" id="ARBA00022801"/>
    </source>
</evidence>
<organism evidence="3 4">
    <name type="scientific">Haloplanus salinus</name>
    <dbReference type="NCBI Taxonomy" id="1126245"/>
    <lineage>
        <taxon>Archaea</taxon>
        <taxon>Methanobacteriati</taxon>
        <taxon>Methanobacteriota</taxon>
        <taxon>Stenosarchaea group</taxon>
        <taxon>Halobacteria</taxon>
        <taxon>Halobacteriales</taxon>
        <taxon>Haloferacaceae</taxon>
        <taxon>Haloplanus</taxon>
    </lineage>
</organism>
<dbReference type="SUPFAM" id="SSF55811">
    <property type="entry name" value="Nudix"/>
    <property type="match status" value="1"/>
</dbReference>
<dbReference type="InterPro" id="IPR000086">
    <property type="entry name" value="NUDIX_hydrolase_dom"/>
</dbReference>
<reference evidence="3 4" key="1">
    <citation type="submission" date="2018-07" db="EMBL/GenBank/DDBJ databases">
        <title>Genome sequences of Haloplanus salinus JCM 18368T.</title>
        <authorList>
            <person name="Kim Y.B."/>
            <person name="Roh S.W."/>
        </authorList>
    </citation>
    <scope>NUCLEOTIDE SEQUENCE [LARGE SCALE GENOMIC DNA]</scope>
    <source>
        <strain evidence="3 4">JCM 18368</strain>
    </source>
</reference>
<dbReference type="CDD" id="cd04663">
    <property type="entry name" value="NUDIX_Hydrolase"/>
    <property type="match status" value="1"/>
</dbReference>
<dbReference type="EMBL" id="QPHM01000001">
    <property type="protein sequence ID" value="RCU46376.1"/>
    <property type="molecule type" value="Genomic_DNA"/>
</dbReference>
<dbReference type="GO" id="GO:0016787">
    <property type="term" value="F:hydrolase activity"/>
    <property type="evidence" value="ECO:0007669"/>
    <property type="project" value="UniProtKB-KW"/>
</dbReference>
<sequence length="155" mass="17243">MVAQDTTYVQKACAYVTRGGSEVLVFEGPSHDGLQIPKGTVESWETPREALYREVVEESGLATFGDVERLVTDVWTRRESPPKRYVRHFYHVRVHEPRDAWTHTVTGTGPERGAEFAFSWLDLGTDARFALDLDDYLGRLTDVDAGGVGPSVAAD</sequence>
<accession>A0A368N848</accession>
<dbReference type="Gene3D" id="3.90.79.10">
    <property type="entry name" value="Nucleoside Triphosphate Pyrophosphohydrolase"/>
    <property type="match status" value="1"/>
</dbReference>
<dbReference type="Pfam" id="PF00293">
    <property type="entry name" value="NUDIX"/>
    <property type="match status" value="1"/>
</dbReference>